<name>A0AAV4T3S2_CAEEX</name>
<evidence type="ECO:0000313" key="1">
    <source>
        <dbReference type="EMBL" id="GIY39991.1"/>
    </source>
</evidence>
<protein>
    <submittedName>
        <fullName evidence="1">Uncharacterized protein</fullName>
    </submittedName>
</protein>
<sequence>MHFTNAELADIQFVYDLPNADGCLFILLYRETLELLYLKISVSGIYLEELGFNSAVTVIISESGDCNRESLIENKTTRWVFTGFSVIRHQSKTYRISMVHMLLAQLE</sequence>
<dbReference type="EMBL" id="BPLR01010541">
    <property type="protein sequence ID" value="GIY39991.1"/>
    <property type="molecule type" value="Genomic_DNA"/>
</dbReference>
<dbReference type="AlphaFoldDB" id="A0AAV4T3S2"/>
<gene>
    <name evidence="1" type="ORF">CEXT_582861</name>
</gene>
<proteinExistence type="predicted"/>
<organism evidence="1 2">
    <name type="scientific">Caerostris extrusa</name>
    <name type="common">Bark spider</name>
    <name type="synonym">Caerostris bankana</name>
    <dbReference type="NCBI Taxonomy" id="172846"/>
    <lineage>
        <taxon>Eukaryota</taxon>
        <taxon>Metazoa</taxon>
        <taxon>Ecdysozoa</taxon>
        <taxon>Arthropoda</taxon>
        <taxon>Chelicerata</taxon>
        <taxon>Arachnida</taxon>
        <taxon>Araneae</taxon>
        <taxon>Araneomorphae</taxon>
        <taxon>Entelegynae</taxon>
        <taxon>Araneoidea</taxon>
        <taxon>Araneidae</taxon>
        <taxon>Caerostris</taxon>
    </lineage>
</organism>
<comment type="caution">
    <text evidence="1">The sequence shown here is derived from an EMBL/GenBank/DDBJ whole genome shotgun (WGS) entry which is preliminary data.</text>
</comment>
<dbReference type="Proteomes" id="UP001054945">
    <property type="component" value="Unassembled WGS sequence"/>
</dbReference>
<keyword evidence="2" id="KW-1185">Reference proteome</keyword>
<accession>A0AAV4T3S2</accession>
<reference evidence="1 2" key="1">
    <citation type="submission" date="2021-06" db="EMBL/GenBank/DDBJ databases">
        <title>Caerostris extrusa draft genome.</title>
        <authorList>
            <person name="Kono N."/>
            <person name="Arakawa K."/>
        </authorList>
    </citation>
    <scope>NUCLEOTIDE SEQUENCE [LARGE SCALE GENOMIC DNA]</scope>
</reference>
<evidence type="ECO:0000313" key="2">
    <source>
        <dbReference type="Proteomes" id="UP001054945"/>
    </source>
</evidence>